<name>A0A1G8GD51_9PROT</name>
<dbReference type="OrthoDB" id="9816412at2"/>
<accession>A0A1G8GD51</accession>
<dbReference type="EMBL" id="FNCV01000024">
    <property type="protein sequence ID" value="SDH92221.1"/>
    <property type="molecule type" value="Genomic_DNA"/>
</dbReference>
<protein>
    <recommendedName>
        <fullName evidence="4">Mu-like prophage I protein</fullName>
    </recommendedName>
</protein>
<organism evidence="2 3">
    <name type="scientific">Roseospirillum parvum</name>
    <dbReference type="NCBI Taxonomy" id="83401"/>
    <lineage>
        <taxon>Bacteria</taxon>
        <taxon>Pseudomonadati</taxon>
        <taxon>Pseudomonadota</taxon>
        <taxon>Alphaproteobacteria</taxon>
        <taxon>Rhodospirillales</taxon>
        <taxon>Rhodospirillaceae</taxon>
        <taxon>Roseospirillum</taxon>
    </lineage>
</organism>
<feature type="compositionally biased region" description="Low complexity" evidence="1">
    <location>
        <begin position="220"/>
        <end position="240"/>
    </location>
</feature>
<feature type="region of interest" description="Disordered" evidence="1">
    <location>
        <begin position="204"/>
        <end position="240"/>
    </location>
</feature>
<evidence type="ECO:0000313" key="3">
    <source>
        <dbReference type="Proteomes" id="UP000217076"/>
    </source>
</evidence>
<proteinExistence type="predicted"/>
<evidence type="ECO:0008006" key="4">
    <source>
        <dbReference type="Google" id="ProtNLM"/>
    </source>
</evidence>
<keyword evidence="3" id="KW-1185">Reference proteome</keyword>
<reference evidence="3" key="1">
    <citation type="submission" date="2016-10" db="EMBL/GenBank/DDBJ databases">
        <authorList>
            <person name="Varghese N."/>
            <person name="Submissions S."/>
        </authorList>
    </citation>
    <scope>NUCLEOTIDE SEQUENCE [LARGE SCALE GENOMIC DNA]</scope>
    <source>
        <strain evidence="3">930I</strain>
    </source>
</reference>
<dbReference type="STRING" id="83401.SAMN05421742_1244"/>
<evidence type="ECO:0000313" key="2">
    <source>
        <dbReference type="EMBL" id="SDH92221.1"/>
    </source>
</evidence>
<dbReference type="AlphaFoldDB" id="A0A1G8GD51"/>
<sequence length="381" mass="41137">MPEIEIFRPGRHRAMSGETLSFSAADLDAIVAGYDPAVHEAPVVVGHPRSNDPAYGWVKALRRDGRGLKATIDQLEPTFAEMVRTGRFKKVSASFYPPSSPSNPTPGRYHLRHIGFLGAQPPAVKGMAPVELSEDTEVVTVEFAAADEASTKRSLAWALRAIANAFSRLRDQEIADSGDAAAGDDVASRWQIDEISEAATRLQEEAEAATPNFTEPQEKTAVTTPTPSAPAAADTQDPAAALEARERDLKQREAQFAERERAARRADNAAFLDGLVADGRPLPCAKETLAAFMEAIDGASVDFGEGEGRDPLTVFKEDVLGRLPKRVEFAELAAPDGSEPAQARAEDISRRAIAFQEEQRRAGLDITVTQAVGHIVKEMNQ</sequence>
<evidence type="ECO:0000256" key="1">
    <source>
        <dbReference type="SAM" id="MobiDB-lite"/>
    </source>
</evidence>
<dbReference type="Proteomes" id="UP000217076">
    <property type="component" value="Unassembled WGS sequence"/>
</dbReference>
<gene>
    <name evidence="2" type="ORF">SAMN05421742_1244</name>
</gene>
<dbReference type="RefSeq" id="WP_092622058.1">
    <property type="nucleotide sequence ID" value="NZ_FNCV01000024.1"/>
</dbReference>